<keyword evidence="1" id="KW-0472">Membrane</keyword>
<name>A0A0W8IAS5_KOCRO</name>
<sequence length="120" mass="12198">MYNIPQGSPAYHPALDTDADGVACESEAYAYDAATVAEIVEQRELARDTLPPNTGIIAGPDGTGLEEAPQIEQVPVGGADTGVAVETADGDSAAAVTGGLALTVTLAGGAFWLRRRARTA</sequence>
<keyword evidence="1" id="KW-1133">Transmembrane helix</keyword>
<evidence type="ECO:0000313" key="4">
    <source>
        <dbReference type="Proteomes" id="UP000053512"/>
    </source>
</evidence>
<accession>A0A0W8IAS5</accession>
<feature type="transmembrane region" description="Helical" evidence="1">
    <location>
        <begin position="93"/>
        <end position="113"/>
    </location>
</feature>
<evidence type="ECO:0000313" key="3">
    <source>
        <dbReference type="EMBL" id="KUG57079.1"/>
    </source>
</evidence>
<dbReference type="Pfam" id="PF05901">
    <property type="entry name" value="Excalibur"/>
    <property type="match status" value="1"/>
</dbReference>
<gene>
    <name evidence="3" type="ORF">AVL61_16940</name>
</gene>
<organism evidence="3 4">
    <name type="scientific">Kocuria rosea subsp. polaris</name>
    <dbReference type="NCBI Taxonomy" id="136273"/>
    <lineage>
        <taxon>Bacteria</taxon>
        <taxon>Bacillati</taxon>
        <taxon>Actinomycetota</taxon>
        <taxon>Actinomycetes</taxon>
        <taxon>Micrococcales</taxon>
        <taxon>Micrococcaceae</taxon>
        <taxon>Kocuria</taxon>
    </lineage>
</organism>
<evidence type="ECO:0000256" key="1">
    <source>
        <dbReference type="SAM" id="Phobius"/>
    </source>
</evidence>
<comment type="caution">
    <text evidence="3">The sequence shown here is derived from an EMBL/GenBank/DDBJ whole genome shotgun (WGS) entry which is preliminary data.</text>
</comment>
<dbReference type="AlphaFoldDB" id="A0A0W8IAS5"/>
<dbReference type="InterPro" id="IPR008613">
    <property type="entry name" value="Excalibur_Ca-bd_domain"/>
</dbReference>
<feature type="domain" description="Excalibur calcium-binding" evidence="2">
    <location>
        <begin position="2"/>
        <end position="25"/>
    </location>
</feature>
<proteinExistence type="predicted"/>
<dbReference type="Proteomes" id="UP000053512">
    <property type="component" value="Unassembled WGS sequence"/>
</dbReference>
<evidence type="ECO:0000259" key="2">
    <source>
        <dbReference type="Pfam" id="PF05901"/>
    </source>
</evidence>
<protein>
    <recommendedName>
        <fullName evidence="2">Excalibur calcium-binding domain-containing protein</fullName>
    </recommendedName>
</protein>
<reference evidence="4" key="1">
    <citation type="submission" date="2015-12" db="EMBL/GenBank/DDBJ databases">
        <authorList>
            <person name="Nair G.R."/>
            <person name="Kaur G."/>
            <person name="Mayilraj S."/>
        </authorList>
    </citation>
    <scope>NUCLEOTIDE SEQUENCE [LARGE SCALE GENOMIC DNA]</scope>
    <source>
        <strain evidence="4">CD08_4</strain>
    </source>
</reference>
<keyword evidence="1" id="KW-0812">Transmembrane</keyword>
<dbReference type="EMBL" id="LQBK01000019">
    <property type="protein sequence ID" value="KUG57079.1"/>
    <property type="molecule type" value="Genomic_DNA"/>
</dbReference>